<keyword evidence="2" id="KW-1185">Reference proteome</keyword>
<dbReference type="Proteomes" id="UP001163603">
    <property type="component" value="Chromosome 13"/>
</dbReference>
<proteinExistence type="predicted"/>
<reference evidence="2" key="1">
    <citation type="journal article" date="2023" name="G3 (Bethesda)">
        <title>Genome assembly and association tests identify interacting loci associated with vigor, precocity, and sex in interspecific pistachio rootstocks.</title>
        <authorList>
            <person name="Palmer W."/>
            <person name="Jacygrad E."/>
            <person name="Sagayaradj S."/>
            <person name="Cavanaugh K."/>
            <person name="Han R."/>
            <person name="Bertier L."/>
            <person name="Beede B."/>
            <person name="Kafkas S."/>
            <person name="Golino D."/>
            <person name="Preece J."/>
            <person name="Michelmore R."/>
        </authorList>
    </citation>
    <scope>NUCLEOTIDE SEQUENCE [LARGE SCALE GENOMIC DNA]</scope>
</reference>
<comment type="caution">
    <text evidence="1">The sequence shown here is derived from an EMBL/GenBank/DDBJ whole genome shotgun (WGS) entry which is preliminary data.</text>
</comment>
<dbReference type="EMBL" id="CM047748">
    <property type="protein sequence ID" value="KAJ0013266.1"/>
    <property type="molecule type" value="Genomic_DNA"/>
</dbReference>
<accession>A0ACC0XB26</accession>
<name>A0ACC0XB26_9ROSI</name>
<protein>
    <submittedName>
        <fullName evidence="1">Uncharacterized protein</fullName>
    </submittedName>
</protein>
<evidence type="ECO:0000313" key="2">
    <source>
        <dbReference type="Proteomes" id="UP001163603"/>
    </source>
</evidence>
<gene>
    <name evidence="1" type="ORF">Pint_21388</name>
</gene>
<organism evidence="1 2">
    <name type="scientific">Pistacia integerrima</name>
    <dbReference type="NCBI Taxonomy" id="434235"/>
    <lineage>
        <taxon>Eukaryota</taxon>
        <taxon>Viridiplantae</taxon>
        <taxon>Streptophyta</taxon>
        <taxon>Embryophyta</taxon>
        <taxon>Tracheophyta</taxon>
        <taxon>Spermatophyta</taxon>
        <taxon>Magnoliopsida</taxon>
        <taxon>eudicotyledons</taxon>
        <taxon>Gunneridae</taxon>
        <taxon>Pentapetalae</taxon>
        <taxon>rosids</taxon>
        <taxon>malvids</taxon>
        <taxon>Sapindales</taxon>
        <taxon>Anacardiaceae</taxon>
        <taxon>Pistacia</taxon>
    </lineage>
</organism>
<sequence length="558" mass="62403">MAGKDYEFISGSPIQDGNMIEMADIDVHEQPNDIEKGISPSLHLLSESYFNICVPLKNTALRGDIEEARCLLKLNHHQSVLCAAITENHETVLHVATGARHVGFVQEIIKLMEPVDLMLQDKNGNTAFCVAAMVGSLQIAKIMLEKNASLLTIRGGQQMTPLYLAALFGHGDMAKFLYAVTKKNLTADDRKATFLISVHMGLYDFALTMFEDDKELVVARAPQGTSLHMLAQTPSAFASRSPGPWKRLVNWFPGMKFAQDADLTSTQALKLVQCLWRETLKLQDVDVLELIRNPSNLLFDAAELGNFEFLAVLIHSYPDLVHETDENHRTIFHIAVLNGHTNVLNLLHEFGFTKELLMTYLDKDQNSILHLAAKYRNRSTVSGVSDAALEMQRELLKFKDVEMIIKPSFKEKKNSEGKTPRELFITEHEELLKSAKSSTKKTASSCMILASIITIVMFHQLSQFNLPGGNDDEIGRSINIRDTLYQVFSVANAAALFCSSISMLIFLSIFTSHYAEDDFLKLIPLKSMTGLSALFMSIITMLIAFSSVFFISYCNYNV</sequence>
<evidence type="ECO:0000313" key="1">
    <source>
        <dbReference type="EMBL" id="KAJ0013266.1"/>
    </source>
</evidence>